<dbReference type="GO" id="GO:0006231">
    <property type="term" value="P:dTMP biosynthetic process"/>
    <property type="evidence" value="ECO:0007669"/>
    <property type="project" value="UniProtKB-UniRule"/>
</dbReference>
<evidence type="ECO:0000313" key="9">
    <source>
        <dbReference type="Proteomes" id="UP000067448"/>
    </source>
</evidence>
<reference evidence="8 9" key="2">
    <citation type="journal article" date="2016" name="Genome Announc.">
        <title>Draft Genome Sequences of Streptomyces scabiei S58, Streptomyces turgidiscabies T45, and Streptomyces acidiscabies a10, the Pathogens of Potato Common Scab, Isolated in Japan.</title>
        <authorList>
            <person name="Tomihama T."/>
            <person name="Nishi Y."/>
            <person name="Sakai M."/>
            <person name="Ikenaga M."/>
            <person name="Okubo T."/>
            <person name="Ikeda S."/>
        </authorList>
    </citation>
    <scope>NUCLEOTIDE SEQUENCE [LARGE SCALE GENOMIC DNA]</scope>
    <source>
        <strain evidence="8 9">S58</strain>
    </source>
</reference>
<dbReference type="InterPro" id="IPR003586">
    <property type="entry name" value="Hint_dom_C"/>
</dbReference>
<dbReference type="Pfam" id="PF01844">
    <property type="entry name" value="HNH"/>
    <property type="match status" value="1"/>
</dbReference>
<dbReference type="EC" id="2.1.1.148" evidence="5"/>
<evidence type="ECO:0000256" key="2">
    <source>
        <dbReference type="ARBA" id="ARBA00022630"/>
    </source>
</evidence>
<dbReference type="Gene3D" id="1.10.30.50">
    <property type="match status" value="1"/>
</dbReference>
<dbReference type="CDD" id="cd00081">
    <property type="entry name" value="Hint"/>
    <property type="match status" value="1"/>
</dbReference>
<protein>
    <recommendedName>
        <fullName evidence="5">FAD-dependent thymidylate synthase</fullName>
        <ecNumber evidence="5">2.1.1.148</ecNumber>
    </recommendedName>
</protein>
<dbReference type="InterPro" id="IPR006141">
    <property type="entry name" value="Intein_N"/>
</dbReference>
<dbReference type="CDD" id="cd20175">
    <property type="entry name" value="ThyX"/>
    <property type="match status" value="1"/>
</dbReference>
<evidence type="ECO:0000256" key="5">
    <source>
        <dbReference type="NCBIfam" id="TIGR02170"/>
    </source>
</evidence>
<dbReference type="SMART" id="SM00305">
    <property type="entry name" value="HintC"/>
    <property type="match status" value="1"/>
</dbReference>
<evidence type="ECO:0000256" key="1">
    <source>
        <dbReference type="ARBA" id="ARBA00022603"/>
    </source>
</evidence>
<dbReference type="InterPro" id="IPR002711">
    <property type="entry name" value="HNH"/>
</dbReference>
<name>A0A100JT03_STRSC</name>
<dbReference type="NCBIfam" id="TIGR02170">
    <property type="entry name" value="thyX"/>
    <property type="match status" value="1"/>
</dbReference>
<dbReference type="InterPro" id="IPR003587">
    <property type="entry name" value="Hint_dom_N"/>
</dbReference>
<dbReference type="SUPFAM" id="SSF51294">
    <property type="entry name" value="Hedgehog/intein (Hint) domain"/>
    <property type="match status" value="1"/>
</dbReference>
<evidence type="ECO:0000256" key="4">
    <source>
        <dbReference type="ARBA" id="ARBA00022827"/>
    </source>
</evidence>
<dbReference type="PANTHER" id="PTHR34934:SF1">
    <property type="entry name" value="FLAVIN-DEPENDENT THYMIDYLATE SYNTHASE"/>
    <property type="match status" value="1"/>
</dbReference>
<dbReference type="GO" id="GO:0070402">
    <property type="term" value="F:NADPH binding"/>
    <property type="evidence" value="ECO:0007669"/>
    <property type="project" value="TreeGrafter"/>
</dbReference>
<dbReference type="GO" id="GO:0008270">
    <property type="term" value="F:zinc ion binding"/>
    <property type="evidence" value="ECO:0007669"/>
    <property type="project" value="InterPro"/>
</dbReference>
<dbReference type="GO" id="GO:0050797">
    <property type="term" value="F:thymidylate synthase (FAD) activity"/>
    <property type="evidence" value="ECO:0007669"/>
    <property type="project" value="UniProtKB-UniRule"/>
</dbReference>
<dbReference type="Gene3D" id="3.30.1360.170">
    <property type="match status" value="2"/>
</dbReference>
<dbReference type="Pfam" id="PF02511">
    <property type="entry name" value="Thy1"/>
    <property type="match status" value="2"/>
</dbReference>
<dbReference type="GO" id="GO:0050660">
    <property type="term" value="F:flavin adenine dinucleotide binding"/>
    <property type="evidence" value="ECO:0007669"/>
    <property type="project" value="UniProtKB-UniRule"/>
</dbReference>
<dbReference type="GO" id="GO:0032259">
    <property type="term" value="P:methylation"/>
    <property type="evidence" value="ECO:0007669"/>
    <property type="project" value="UniProtKB-KW"/>
</dbReference>
<dbReference type="Gene3D" id="2.170.16.10">
    <property type="entry name" value="Hedgehog/Intein (Hint) domain"/>
    <property type="match status" value="1"/>
</dbReference>
<keyword evidence="2" id="KW-0285">Flavoprotein</keyword>
<keyword evidence="8" id="KW-0808">Transferase</keyword>
<dbReference type="GO" id="GO:0003676">
    <property type="term" value="F:nucleic acid binding"/>
    <property type="evidence" value="ECO:0007669"/>
    <property type="project" value="InterPro"/>
</dbReference>
<accession>A0A100JT03</accession>
<dbReference type="GO" id="GO:0016539">
    <property type="term" value="P:intein-mediated protein splicing"/>
    <property type="evidence" value="ECO:0007669"/>
    <property type="project" value="InterPro"/>
</dbReference>
<dbReference type="PROSITE" id="PS51331">
    <property type="entry name" value="THYX"/>
    <property type="match status" value="1"/>
</dbReference>
<evidence type="ECO:0000259" key="6">
    <source>
        <dbReference type="SMART" id="SM00305"/>
    </source>
</evidence>
<dbReference type="NCBIfam" id="TIGR01443">
    <property type="entry name" value="intein_Cterm"/>
    <property type="match status" value="1"/>
</dbReference>
<dbReference type="InterPro" id="IPR030934">
    <property type="entry name" value="Intein_C"/>
</dbReference>
<evidence type="ECO:0000313" key="8">
    <source>
        <dbReference type="EMBL" id="GAQ65112.1"/>
    </source>
</evidence>
<dbReference type="SMART" id="SM00306">
    <property type="entry name" value="HintN"/>
    <property type="match status" value="1"/>
</dbReference>
<organism evidence="8 9">
    <name type="scientific">Streptomyces scabiei</name>
    <dbReference type="NCBI Taxonomy" id="1930"/>
    <lineage>
        <taxon>Bacteria</taxon>
        <taxon>Bacillati</taxon>
        <taxon>Actinomycetota</taxon>
        <taxon>Actinomycetes</taxon>
        <taxon>Kitasatosporales</taxon>
        <taxon>Streptomycetaceae</taxon>
        <taxon>Streptomyces</taxon>
    </lineage>
</organism>
<reference evidence="9" key="1">
    <citation type="submission" date="2015-11" db="EMBL/GenBank/DDBJ databases">
        <authorList>
            <consortium name="Cross-ministerial Strategic Innovation Promotion Program (SIP) consortium"/>
            <person name="Tomihama T."/>
            <person name="Ikenaga M."/>
            <person name="Sakai M."/>
            <person name="Okubo T."/>
            <person name="Ikeda S."/>
        </authorList>
    </citation>
    <scope>NUCLEOTIDE SEQUENCE [LARGE SCALE GENOMIC DNA]</scope>
    <source>
        <strain evidence="9">S58</strain>
    </source>
</reference>
<dbReference type="SUPFAM" id="SSF69796">
    <property type="entry name" value="Thymidylate synthase-complementing protein Thy1"/>
    <property type="match status" value="2"/>
</dbReference>
<keyword evidence="1 8" id="KW-0489">Methyltransferase</keyword>
<dbReference type="PROSITE" id="PS50817">
    <property type="entry name" value="INTEIN_N_TER"/>
    <property type="match status" value="1"/>
</dbReference>
<evidence type="ECO:0000256" key="3">
    <source>
        <dbReference type="ARBA" id="ARBA00022727"/>
    </source>
</evidence>
<keyword evidence="3" id="KW-0545">Nucleotide biosynthesis</keyword>
<evidence type="ECO:0000259" key="7">
    <source>
        <dbReference type="SMART" id="SM00306"/>
    </source>
</evidence>
<dbReference type="InterPro" id="IPR003615">
    <property type="entry name" value="HNH_nuc"/>
</dbReference>
<feature type="domain" description="Hint" evidence="6">
    <location>
        <begin position="367"/>
        <end position="413"/>
    </location>
</feature>
<dbReference type="InterPro" id="IPR036844">
    <property type="entry name" value="Hint_dom_sf"/>
</dbReference>
<proteinExistence type="predicted"/>
<dbReference type="EMBL" id="BCMM01000028">
    <property type="protein sequence ID" value="GAQ65112.1"/>
    <property type="molecule type" value="Genomic_DNA"/>
</dbReference>
<feature type="domain" description="Hint" evidence="7">
    <location>
        <begin position="103"/>
        <end position="273"/>
    </location>
</feature>
<sequence>MGRTLRTVSETPADDLKPSFRSDVTVDLVKHSAADSDVLWAARVSTAGEQSLEELQKDPERSKGLINYLMRDRHGSPFEHNSMTFFISAPIFVFREFMRHRVGWCIAGDTEITLESEAGNLRRRSIAELYKLWHLGVEDRLPHSAGGVTWHSRAGKWMAQVRRGEKNHYLGLYESREAAESAVAEFRELHPSTRIRKLESVRRNHVRCYDEETLLAQRARIVDVIESGVKPLIRITTESGKTLRCTVDHAVLTPQGWSKAGELAVGDAVMAAGTVPRPSEALVPPSLRRGIGVWTSMQRERLIKEIDACHLCGQDYPRAELALDHVVPVAGDLTQALDEKNLAPVCEPCHAVKSAGEQTLARRGGKIAKAVPDRIVAVEQDGEEMTYDLSVEGPWHNFLANGIVVHNSYNEESGRYRELQPHFYVPDEARKLVQEGRPGKYVFVEGTQAQQELVGRVMEDSYVHAYEAYQEMLAAGVAREVARAVLPVGLFSSMYATCNARSLMHFLGLRTQHELAKVPSFPQREIEMVGERMEAEWAKLMPLTHAAFNANGRVAP</sequence>
<comment type="caution">
    <text evidence="8">The sequence shown here is derived from an EMBL/GenBank/DDBJ whole genome shotgun (WGS) entry which is preliminary data.</text>
</comment>
<reference evidence="9" key="3">
    <citation type="submission" date="2016-02" db="EMBL/GenBank/DDBJ databases">
        <title>Draft genome of pathogenic Streptomyces sp. in Japan.</title>
        <authorList>
            <person name="Tomihama T."/>
            <person name="Ikenaga M."/>
            <person name="Sakai M."/>
            <person name="Okubo T."/>
            <person name="Ikeda S."/>
        </authorList>
    </citation>
    <scope>NUCLEOTIDE SEQUENCE [LARGE SCALE GENOMIC DNA]</scope>
    <source>
        <strain evidence="9">S58</strain>
    </source>
</reference>
<gene>
    <name evidence="8" type="primary">thyX</name>
    <name evidence="8" type="ORF">SsS58_05519</name>
</gene>
<dbReference type="GO" id="GO:0004799">
    <property type="term" value="F:thymidylate synthase activity"/>
    <property type="evidence" value="ECO:0007669"/>
    <property type="project" value="TreeGrafter"/>
</dbReference>
<keyword evidence="4" id="KW-0274">FAD</keyword>
<dbReference type="Proteomes" id="UP000067448">
    <property type="component" value="Unassembled WGS sequence"/>
</dbReference>
<dbReference type="InterPro" id="IPR036098">
    <property type="entry name" value="Thymidylate_synthase_ThyX_sf"/>
</dbReference>
<dbReference type="PROSITE" id="PS50818">
    <property type="entry name" value="INTEIN_C_TER"/>
    <property type="match status" value="1"/>
</dbReference>
<dbReference type="AlphaFoldDB" id="A0A100JT03"/>
<dbReference type="InterPro" id="IPR003669">
    <property type="entry name" value="Thymidylate_synthase_ThyX"/>
</dbReference>
<dbReference type="GO" id="GO:0004519">
    <property type="term" value="F:endonuclease activity"/>
    <property type="evidence" value="ECO:0007669"/>
    <property type="project" value="InterPro"/>
</dbReference>
<dbReference type="CDD" id="cd00085">
    <property type="entry name" value="HNHc"/>
    <property type="match status" value="1"/>
</dbReference>
<dbReference type="PANTHER" id="PTHR34934">
    <property type="entry name" value="FLAVIN-DEPENDENT THYMIDYLATE SYNTHASE"/>
    <property type="match status" value="1"/>
</dbReference>